<organism evidence="2 3">
    <name type="scientific">Streptomyces luteogriseus</name>
    <dbReference type="NCBI Taxonomy" id="68233"/>
    <lineage>
        <taxon>Bacteria</taxon>
        <taxon>Bacillati</taxon>
        <taxon>Actinomycetota</taxon>
        <taxon>Actinomycetes</taxon>
        <taxon>Kitasatosporales</taxon>
        <taxon>Streptomycetaceae</taxon>
        <taxon>Streptomyces</taxon>
    </lineage>
</organism>
<evidence type="ECO:0000313" key="2">
    <source>
        <dbReference type="EMBL" id="MBB4712032.1"/>
    </source>
</evidence>
<gene>
    <name evidence="2" type="ORF">BJ965_001914</name>
</gene>
<reference evidence="2 3" key="1">
    <citation type="submission" date="2020-08" db="EMBL/GenBank/DDBJ databases">
        <title>Sequencing the genomes of 1000 actinobacteria strains.</title>
        <authorList>
            <person name="Klenk H.-P."/>
        </authorList>
    </citation>
    <scope>NUCLEOTIDE SEQUENCE [LARGE SCALE GENOMIC DNA]</scope>
    <source>
        <strain evidence="2 3">DSM 40483</strain>
    </source>
</reference>
<dbReference type="Proteomes" id="UP000565089">
    <property type="component" value="Unassembled WGS sequence"/>
</dbReference>
<evidence type="ECO:0000256" key="1">
    <source>
        <dbReference type="SAM" id="MobiDB-lite"/>
    </source>
</evidence>
<sequence length="92" mass="9999">MHRSSSSLLRLLEHILVAQEEAALEVPSAGRWAARRAVPALPGDLVATLTMSEGSRFSELERLHQPPTRMTGTASPARWSARMRSVRIGPAG</sequence>
<feature type="region of interest" description="Disordered" evidence="1">
    <location>
        <begin position="57"/>
        <end position="92"/>
    </location>
</feature>
<comment type="caution">
    <text evidence="2">The sequence shown here is derived from an EMBL/GenBank/DDBJ whole genome shotgun (WGS) entry which is preliminary data.</text>
</comment>
<keyword evidence="3" id="KW-1185">Reference proteome</keyword>
<dbReference type="AlphaFoldDB" id="A0A7W7DMI7"/>
<name>A0A7W7DMI7_9ACTN</name>
<dbReference type="EMBL" id="JACHMS010000001">
    <property type="protein sequence ID" value="MBB4712032.1"/>
    <property type="molecule type" value="Genomic_DNA"/>
</dbReference>
<protein>
    <submittedName>
        <fullName evidence="2">Uncharacterized protein</fullName>
    </submittedName>
</protein>
<evidence type="ECO:0000313" key="3">
    <source>
        <dbReference type="Proteomes" id="UP000565089"/>
    </source>
</evidence>
<accession>A0A7W7DMI7</accession>
<proteinExistence type="predicted"/>